<gene>
    <name evidence="2" type="ORF">F2Q70_00029474</name>
</gene>
<evidence type="ECO:0000256" key="1">
    <source>
        <dbReference type="SAM" id="MobiDB-lite"/>
    </source>
</evidence>
<feature type="region of interest" description="Disordered" evidence="1">
    <location>
        <begin position="64"/>
        <end position="85"/>
    </location>
</feature>
<accession>A0A8S9FM11</accession>
<dbReference type="EMBL" id="QGKY02002305">
    <property type="protein sequence ID" value="KAF2534119.1"/>
    <property type="molecule type" value="Genomic_DNA"/>
</dbReference>
<proteinExistence type="predicted"/>
<sequence>MKKLHQDVDNGYLTSAQIADMMKVILECLDKKDTTTRATNKRLEALTAAHGLLLQLQETNGYQDKNLGEGLSREPEKALGVQLDQ</sequence>
<evidence type="ECO:0000313" key="2">
    <source>
        <dbReference type="EMBL" id="KAF2534119.1"/>
    </source>
</evidence>
<protein>
    <submittedName>
        <fullName evidence="2">Uncharacterized protein</fullName>
    </submittedName>
</protein>
<comment type="caution">
    <text evidence="2">The sequence shown here is derived from an EMBL/GenBank/DDBJ whole genome shotgun (WGS) entry which is preliminary data.</text>
</comment>
<reference evidence="2" key="1">
    <citation type="submission" date="2019-12" db="EMBL/GenBank/DDBJ databases">
        <title>Genome sequencing and annotation of Brassica cretica.</title>
        <authorList>
            <person name="Studholme D.J."/>
            <person name="Sarris P.F."/>
        </authorList>
    </citation>
    <scope>NUCLEOTIDE SEQUENCE</scope>
    <source>
        <strain evidence="2">PFS-102/07</strain>
        <tissue evidence="2">Leaf</tissue>
    </source>
</reference>
<organism evidence="2">
    <name type="scientific">Brassica cretica</name>
    <name type="common">Mustard</name>
    <dbReference type="NCBI Taxonomy" id="69181"/>
    <lineage>
        <taxon>Eukaryota</taxon>
        <taxon>Viridiplantae</taxon>
        <taxon>Streptophyta</taxon>
        <taxon>Embryophyta</taxon>
        <taxon>Tracheophyta</taxon>
        <taxon>Spermatophyta</taxon>
        <taxon>Magnoliopsida</taxon>
        <taxon>eudicotyledons</taxon>
        <taxon>Gunneridae</taxon>
        <taxon>Pentapetalae</taxon>
        <taxon>rosids</taxon>
        <taxon>malvids</taxon>
        <taxon>Brassicales</taxon>
        <taxon>Brassicaceae</taxon>
        <taxon>Brassiceae</taxon>
        <taxon>Brassica</taxon>
    </lineage>
</organism>
<name>A0A8S9FM11_BRACR</name>
<dbReference type="AlphaFoldDB" id="A0A8S9FM11"/>